<comment type="caution">
    <text evidence="1">The sequence shown here is derived from an EMBL/GenBank/DDBJ whole genome shotgun (WGS) entry which is preliminary data.</text>
</comment>
<reference evidence="1" key="1">
    <citation type="journal article" date="2015" name="Nature">
        <title>Complex archaea that bridge the gap between prokaryotes and eukaryotes.</title>
        <authorList>
            <person name="Spang A."/>
            <person name="Saw J.H."/>
            <person name="Jorgensen S.L."/>
            <person name="Zaremba-Niedzwiedzka K."/>
            <person name="Martijn J."/>
            <person name="Lind A.E."/>
            <person name="van Eijk R."/>
            <person name="Schleper C."/>
            <person name="Guy L."/>
            <person name="Ettema T.J."/>
        </authorList>
    </citation>
    <scope>NUCLEOTIDE SEQUENCE</scope>
</reference>
<protein>
    <submittedName>
        <fullName evidence="1">Uncharacterized protein</fullName>
    </submittedName>
</protein>
<evidence type="ECO:0000313" key="1">
    <source>
        <dbReference type="EMBL" id="KKM99635.1"/>
    </source>
</evidence>
<sequence length="89" mass="10416">MDMIKFNKWCDTEGIDYLDPEKGMSLLFKYAVPKLIERNCEIALTRYPDEDHWNGCLWTNVEPFIDINEESSDPVQALYKAITKLIQEA</sequence>
<dbReference type="AlphaFoldDB" id="A0A0F9PF13"/>
<gene>
    <name evidence="1" type="ORF">LCGC14_1145840</name>
</gene>
<dbReference type="EMBL" id="LAZR01005474">
    <property type="protein sequence ID" value="KKM99635.1"/>
    <property type="molecule type" value="Genomic_DNA"/>
</dbReference>
<organism evidence="1">
    <name type="scientific">marine sediment metagenome</name>
    <dbReference type="NCBI Taxonomy" id="412755"/>
    <lineage>
        <taxon>unclassified sequences</taxon>
        <taxon>metagenomes</taxon>
        <taxon>ecological metagenomes</taxon>
    </lineage>
</organism>
<accession>A0A0F9PF13</accession>
<proteinExistence type="predicted"/>
<name>A0A0F9PF13_9ZZZZ</name>